<name>B1W5E2_STRGG</name>
<keyword evidence="1" id="KW-0812">Transmembrane</keyword>
<dbReference type="EMBL" id="AP009493">
    <property type="protein sequence ID" value="BAG23099.1"/>
    <property type="molecule type" value="Genomic_DNA"/>
</dbReference>
<keyword evidence="1" id="KW-0472">Membrane</keyword>
<feature type="transmembrane region" description="Helical" evidence="1">
    <location>
        <begin position="100"/>
        <end position="127"/>
    </location>
</feature>
<sequence>MTMTPTAVLHSEWLKIRSIRSIHGSLLAVLATTLGITVLILGTTGQEQAERPGSDVLLNAFFALTFGQIAAIVFGATAVSSEFLNGALRISLAAVPRRSLFYAAKMTAIGGSALVVGLVTSFTSFLVGQLFLGEHAIGLGHPGALRAVLGGGIYLALMALLAAGLAALLRSAVAVLGLLIPLFLIVPFVLVDVATEVVAYLPDRAGQAVLHQNPADGPGPWAGLGVTAVWAAAALLAGWWAIRNRDA</sequence>
<protein>
    <submittedName>
        <fullName evidence="2">ABC transporter permease protein</fullName>
    </submittedName>
</protein>
<evidence type="ECO:0000256" key="1">
    <source>
        <dbReference type="SAM" id="Phobius"/>
    </source>
</evidence>
<feature type="transmembrane region" description="Helical" evidence="1">
    <location>
        <begin position="21"/>
        <end position="44"/>
    </location>
</feature>
<dbReference type="PATRIC" id="fig|455632.4.peg.6428"/>
<keyword evidence="1" id="KW-1133">Transmembrane helix</keyword>
<dbReference type="HOGENOM" id="CLU_051674_4_1_11"/>
<feature type="transmembrane region" description="Helical" evidence="1">
    <location>
        <begin position="176"/>
        <end position="201"/>
    </location>
</feature>
<gene>
    <name evidence="2" type="ordered locus">SGR_6270</name>
</gene>
<dbReference type="KEGG" id="sgr:SGR_6270"/>
<organism evidence="2 3">
    <name type="scientific">Streptomyces griseus subsp. griseus (strain JCM 4626 / CBS 651.72 / NBRC 13350 / KCC S-0626 / ISP 5235)</name>
    <dbReference type="NCBI Taxonomy" id="455632"/>
    <lineage>
        <taxon>Bacteria</taxon>
        <taxon>Bacillati</taxon>
        <taxon>Actinomycetota</taxon>
        <taxon>Actinomycetes</taxon>
        <taxon>Kitasatosporales</taxon>
        <taxon>Streptomycetaceae</taxon>
        <taxon>Streptomyces</taxon>
    </lineage>
</organism>
<feature type="transmembrane region" description="Helical" evidence="1">
    <location>
        <begin position="221"/>
        <end position="242"/>
    </location>
</feature>
<dbReference type="Pfam" id="PF12730">
    <property type="entry name" value="ABC2_membrane_4"/>
    <property type="match status" value="1"/>
</dbReference>
<dbReference type="AlphaFoldDB" id="B1W5E2"/>
<reference evidence="3" key="1">
    <citation type="journal article" date="2008" name="J. Bacteriol.">
        <title>Genome sequence of the streptomycin-producing microorganism Streptomyces griseus IFO 13350.</title>
        <authorList>
            <person name="Ohnishi Y."/>
            <person name="Ishikawa J."/>
            <person name="Hara H."/>
            <person name="Suzuki H."/>
            <person name="Ikenoya M."/>
            <person name="Ikeda H."/>
            <person name="Yamashita A."/>
            <person name="Hattori M."/>
            <person name="Horinouchi S."/>
        </authorList>
    </citation>
    <scope>NUCLEOTIDE SEQUENCE [LARGE SCALE GENOMIC DNA]</scope>
    <source>
        <strain evidence="3">JCM 4626 / NBRC 13350</strain>
    </source>
</reference>
<feature type="transmembrane region" description="Helical" evidence="1">
    <location>
        <begin position="56"/>
        <end position="79"/>
    </location>
</feature>
<evidence type="ECO:0000313" key="2">
    <source>
        <dbReference type="EMBL" id="BAG23099.1"/>
    </source>
</evidence>
<evidence type="ECO:0000313" key="3">
    <source>
        <dbReference type="Proteomes" id="UP000001685"/>
    </source>
</evidence>
<dbReference type="Proteomes" id="UP000001685">
    <property type="component" value="Chromosome"/>
</dbReference>
<accession>B1W5E2</accession>
<feature type="transmembrane region" description="Helical" evidence="1">
    <location>
        <begin position="147"/>
        <end position="169"/>
    </location>
</feature>
<proteinExistence type="predicted"/>
<dbReference type="eggNOG" id="COG1277">
    <property type="taxonomic scope" value="Bacteria"/>
</dbReference>